<name>A0A1L3MUW9_9BACI</name>
<dbReference type="AlphaFoldDB" id="A0A1L3MUW9"/>
<evidence type="ECO:0000256" key="3">
    <source>
        <dbReference type="ARBA" id="ARBA00023002"/>
    </source>
</evidence>
<dbReference type="Gene3D" id="3.40.50.360">
    <property type="match status" value="1"/>
</dbReference>
<reference evidence="5 6" key="1">
    <citation type="journal article" date="2016" name="Sci. Rep.">
        <title>Complete genome sequence and transcriptomic analysis of a novel marine strain Bacillus weihaiensis reveals the mechanism of brown algae degradation.</title>
        <authorList>
            <person name="Zhu Y."/>
            <person name="Chen P."/>
            <person name="Bao Y."/>
            <person name="Men Y."/>
            <person name="Zeng Y."/>
            <person name="Yang J."/>
            <person name="Sun J."/>
            <person name="Sun Y."/>
        </authorList>
    </citation>
    <scope>NUCLEOTIDE SEQUENCE [LARGE SCALE GENOMIC DNA]</scope>
    <source>
        <strain evidence="5 6">Alg07</strain>
    </source>
</reference>
<proteinExistence type="inferred from homology"/>
<feature type="domain" description="NADPH-dependent FMN reductase-like" evidence="4">
    <location>
        <begin position="1"/>
        <end position="136"/>
    </location>
</feature>
<dbReference type="KEGG" id="bwh:A9C19_16125"/>
<sequence length="175" mass="19233">MNILIINGSPRKTGRTRIAASFLTTKYGAEMIDLSEGKLPFFNGSEDQRSHQEVVEIKQQVKQADAIVLLSPEYHNAMSGALKNALDFLSSEQFAHKPVALISVSGGGKGGINALNNMRTVMRGVYANTIPRQLVLDPHCFDYENQVLTKEPAELVEALIGELKVYTEAMKQIQG</sequence>
<evidence type="ECO:0000313" key="5">
    <source>
        <dbReference type="EMBL" id="APH06145.1"/>
    </source>
</evidence>
<evidence type="ECO:0000256" key="2">
    <source>
        <dbReference type="ARBA" id="ARBA00022857"/>
    </source>
</evidence>
<dbReference type="Proteomes" id="UP000181936">
    <property type="component" value="Chromosome"/>
</dbReference>
<accession>A0A1L3MUW9</accession>
<dbReference type="RefSeq" id="WP_072580947.1">
    <property type="nucleotide sequence ID" value="NZ_CP016020.1"/>
</dbReference>
<dbReference type="PANTHER" id="PTHR30543">
    <property type="entry name" value="CHROMATE REDUCTASE"/>
    <property type="match status" value="1"/>
</dbReference>
<keyword evidence="6" id="KW-1185">Reference proteome</keyword>
<dbReference type="STRING" id="1547283.A9C19_16125"/>
<dbReference type="GO" id="GO:0010181">
    <property type="term" value="F:FMN binding"/>
    <property type="evidence" value="ECO:0007669"/>
    <property type="project" value="TreeGrafter"/>
</dbReference>
<dbReference type="FunFam" id="3.40.50.360:FF:000022">
    <property type="entry name" value="NADPH azoreductase"/>
    <property type="match status" value="1"/>
</dbReference>
<dbReference type="SUPFAM" id="SSF52218">
    <property type="entry name" value="Flavoproteins"/>
    <property type="match status" value="1"/>
</dbReference>
<dbReference type="PANTHER" id="PTHR30543:SF21">
    <property type="entry name" value="NAD(P)H-DEPENDENT FMN REDUCTASE LOT6"/>
    <property type="match status" value="1"/>
</dbReference>
<dbReference type="Pfam" id="PF03358">
    <property type="entry name" value="FMN_red"/>
    <property type="match status" value="1"/>
</dbReference>
<comment type="similarity">
    <text evidence="1">Belongs to the azoreductase type 2 family.</text>
</comment>
<evidence type="ECO:0000259" key="4">
    <source>
        <dbReference type="Pfam" id="PF03358"/>
    </source>
</evidence>
<dbReference type="OrthoDB" id="9790975at2"/>
<keyword evidence="3" id="KW-0560">Oxidoreductase</keyword>
<organism evidence="5 6">
    <name type="scientific">Bacillus weihaiensis</name>
    <dbReference type="NCBI Taxonomy" id="1547283"/>
    <lineage>
        <taxon>Bacteria</taxon>
        <taxon>Bacillati</taxon>
        <taxon>Bacillota</taxon>
        <taxon>Bacilli</taxon>
        <taxon>Bacillales</taxon>
        <taxon>Bacillaceae</taxon>
        <taxon>Bacillus</taxon>
    </lineage>
</organism>
<protein>
    <submittedName>
        <fullName evidence="5">FMN-dependent NADH-azoreductase</fullName>
    </submittedName>
</protein>
<keyword evidence="2" id="KW-0521">NADP</keyword>
<dbReference type="GO" id="GO:0005829">
    <property type="term" value="C:cytosol"/>
    <property type="evidence" value="ECO:0007669"/>
    <property type="project" value="TreeGrafter"/>
</dbReference>
<gene>
    <name evidence="5" type="ORF">A9C19_16125</name>
</gene>
<dbReference type="InterPro" id="IPR005025">
    <property type="entry name" value="FMN_Rdtase-like_dom"/>
</dbReference>
<evidence type="ECO:0000256" key="1">
    <source>
        <dbReference type="ARBA" id="ARBA00009428"/>
    </source>
</evidence>
<dbReference type="EMBL" id="CP016020">
    <property type="protein sequence ID" value="APH06145.1"/>
    <property type="molecule type" value="Genomic_DNA"/>
</dbReference>
<dbReference type="InterPro" id="IPR050712">
    <property type="entry name" value="NAD(P)H-dep_reductase"/>
</dbReference>
<evidence type="ECO:0000313" key="6">
    <source>
        <dbReference type="Proteomes" id="UP000181936"/>
    </source>
</evidence>
<dbReference type="GO" id="GO:0016491">
    <property type="term" value="F:oxidoreductase activity"/>
    <property type="evidence" value="ECO:0007669"/>
    <property type="project" value="UniProtKB-KW"/>
</dbReference>
<dbReference type="InterPro" id="IPR029039">
    <property type="entry name" value="Flavoprotein-like_sf"/>
</dbReference>